<protein>
    <submittedName>
        <fullName evidence="1">Uncharacterized protein</fullName>
    </submittedName>
</protein>
<accession>A0A8S9L1J4</accession>
<proteinExistence type="predicted"/>
<evidence type="ECO:0000313" key="2">
    <source>
        <dbReference type="Proteomes" id="UP000712281"/>
    </source>
</evidence>
<dbReference type="EMBL" id="QGKW02000717">
    <property type="protein sequence ID" value="KAF2599877.1"/>
    <property type="molecule type" value="Genomic_DNA"/>
</dbReference>
<gene>
    <name evidence="1" type="ORF">F2Q68_00012063</name>
</gene>
<reference evidence="1" key="1">
    <citation type="submission" date="2019-12" db="EMBL/GenBank/DDBJ databases">
        <title>Genome sequencing and annotation of Brassica cretica.</title>
        <authorList>
            <person name="Studholme D.J."/>
            <person name="Sarris P.F."/>
        </authorList>
    </citation>
    <scope>NUCLEOTIDE SEQUENCE</scope>
    <source>
        <strain evidence="1">PFS-001/15</strain>
        <tissue evidence="1">Leaf</tissue>
    </source>
</reference>
<organism evidence="1 2">
    <name type="scientific">Brassica cretica</name>
    <name type="common">Mustard</name>
    <dbReference type="NCBI Taxonomy" id="69181"/>
    <lineage>
        <taxon>Eukaryota</taxon>
        <taxon>Viridiplantae</taxon>
        <taxon>Streptophyta</taxon>
        <taxon>Embryophyta</taxon>
        <taxon>Tracheophyta</taxon>
        <taxon>Spermatophyta</taxon>
        <taxon>Magnoliopsida</taxon>
        <taxon>eudicotyledons</taxon>
        <taxon>Gunneridae</taxon>
        <taxon>Pentapetalae</taxon>
        <taxon>rosids</taxon>
        <taxon>malvids</taxon>
        <taxon>Brassicales</taxon>
        <taxon>Brassicaceae</taxon>
        <taxon>Brassiceae</taxon>
        <taxon>Brassica</taxon>
    </lineage>
</organism>
<sequence>MNMNRLTEAPPASVSFLRGSTRRLHRFKLHMSSSSHPPRLQVGALLLRRRLETQDYPVYRNILLNYPKSFNCAILDTY</sequence>
<dbReference type="AlphaFoldDB" id="A0A8S9L1J4"/>
<name>A0A8S9L1J4_BRACR</name>
<comment type="caution">
    <text evidence="1">The sequence shown here is derived from an EMBL/GenBank/DDBJ whole genome shotgun (WGS) entry which is preliminary data.</text>
</comment>
<dbReference type="Proteomes" id="UP000712281">
    <property type="component" value="Unassembled WGS sequence"/>
</dbReference>
<evidence type="ECO:0000313" key="1">
    <source>
        <dbReference type="EMBL" id="KAF2599877.1"/>
    </source>
</evidence>